<dbReference type="InterPro" id="IPR000843">
    <property type="entry name" value="HTH_LacI"/>
</dbReference>
<dbReference type="CDD" id="cd01392">
    <property type="entry name" value="HTH_LacI"/>
    <property type="match status" value="1"/>
</dbReference>
<dbReference type="InterPro" id="IPR010982">
    <property type="entry name" value="Lambda_DNA-bd_dom_sf"/>
</dbReference>
<proteinExistence type="predicted"/>
<dbReference type="CDD" id="cd06267">
    <property type="entry name" value="PBP1_LacI_sugar_binding-like"/>
    <property type="match status" value="1"/>
</dbReference>
<keyword evidence="1" id="KW-0805">Transcription regulation</keyword>
<dbReference type="PANTHER" id="PTHR30146">
    <property type="entry name" value="LACI-RELATED TRANSCRIPTIONAL REPRESSOR"/>
    <property type="match status" value="1"/>
</dbReference>
<evidence type="ECO:0000256" key="2">
    <source>
        <dbReference type="ARBA" id="ARBA00023125"/>
    </source>
</evidence>
<dbReference type="InterPro" id="IPR028082">
    <property type="entry name" value="Peripla_BP_I"/>
</dbReference>
<dbReference type="InterPro" id="IPR046335">
    <property type="entry name" value="LacI/GalR-like_sensor"/>
</dbReference>
<dbReference type="SMART" id="SM00354">
    <property type="entry name" value="HTH_LACI"/>
    <property type="match status" value="1"/>
</dbReference>
<dbReference type="PROSITE" id="PS00356">
    <property type="entry name" value="HTH_LACI_1"/>
    <property type="match status" value="1"/>
</dbReference>
<accession>A0ABP8K2H6</accession>
<keyword evidence="2 6" id="KW-0238">DNA-binding</keyword>
<dbReference type="Pfam" id="PF00356">
    <property type="entry name" value="LacI"/>
    <property type="match status" value="1"/>
</dbReference>
<dbReference type="PANTHER" id="PTHR30146:SF109">
    <property type="entry name" value="HTH-TYPE TRANSCRIPTIONAL REGULATOR GALS"/>
    <property type="match status" value="1"/>
</dbReference>
<gene>
    <name evidence="6" type="ORF">GCM10023168_06580</name>
</gene>
<dbReference type="Proteomes" id="UP001500945">
    <property type="component" value="Unassembled WGS sequence"/>
</dbReference>
<dbReference type="Gene3D" id="1.10.260.40">
    <property type="entry name" value="lambda repressor-like DNA-binding domains"/>
    <property type="match status" value="1"/>
</dbReference>
<feature type="region of interest" description="Disordered" evidence="4">
    <location>
        <begin position="1"/>
        <end position="45"/>
    </location>
</feature>
<dbReference type="Gene3D" id="3.40.50.2300">
    <property type="match status" value="2"/>
</dbReference>
<organism evidence="6 7">
    <name type="scientific">Fodinibacter luteus</name>
    <dbReference type="NCBI Taxonomy" id="552064"/>
    <lineage>
        <taxon>Bacteria</taxon>
        <taxon>Bacillati</taxon>
        <taxon>Actinomycetota</taxon>
        <taxon>Actinomycetes</taxon>
        <taxon>Micrococcales</taxon>
        <taxon>Intrasporangiaceae</taxon>
        <taxon>Fodinibacter (ex Wang et al. 2009)</taxon>
    </lineage>
</organism>
<sequence length="375" mass="39219">MVDGSAPTERAAVGPTAPPTRPDPSGTRAAAVREPGPGTGARRSPTIEEVARRAGVGRGTASRVVNGSPQVSEATRDAVLRAVAELGYVPNRAARSLVTRRTDTVALVVSESGDRVFGEPYFAAVVRGIGERIARSHVQLVLTMAGSRRDRERVATYLTDQYVDGALMLSLHAPDDLPDLVESGGVPTVCGGRAAGASPRCVVDVDNRSGGRAAVAHLLATGRRRVAVLTGPQDMSSGRDRLAGARDAVSDAGLPPEALLVEPGDYSEASGEYAMRRVLRFGPPPDAVFAASDLMAVGAMRVLREAGLRVPDDVAVVGFDDSPVARHTEPALTSVHQPVEEMGRVMADLLLARISGEDVPARTVLPTRLVVRATA</sequence>
<dbReference type="GO" id="GO:0003677">
    <property type="term" value="F:DNA binding"/>
    <property type="evidence" value="ECO:0007669"/>
    <property type="project" value="UniProtKB-KW"/>
</dbReference>
<dbReference type="EMBL" id="BAABGM010000003">
    <property type="protein sequence ID" value="GAA4399378.1"/>
    <property type="molecule type" value="Genomic_DNA"/>
</dbReference>
<keyword evidence="3" id="KW-0804">Transcription</keyword>
<dbReference type="RefSeq" id="WP_345202217.1">
    <property type="nucleotide sequence ID" value="NZ_BAABGM010000003.1"/>
</dbReference>
<evidence type="ECO:0000256" key="3">
    <source>
        <dbReference type="ARBA" id="ARBA00023163"/>
    </source>
</evidence>
<feature type="domain" description="HTH lacI-type" evidence="5">
    <location>
        <begin position="45"/>
        <end position="99"/>
    </location>
</feature>
<reference evidence="7" key="1">
    <citation type="journal article" date="2019" name="Int. J. Syst. Evol. Microbiol.">
        <title>The Global Catalogue of Microorganisms (GCM) 10K type strain sequencing project: providing services to taxonomists for standard genome sequencing and annotation.</title>
        <authorList>
            <consortium name="The Broad Institute Genomics Platform"/>
            <consortium name="The Broad Institute Genome Sequencing Center for Infectious Disease"/>
            <person name="Wu L."/>
            <person name="Ma J."/>
        </authorList>
    </citation>
    <scope>NUCLEOTIDE SEQUENCE [LARGE SCALE GENOMIC DNA]</scope>
    <source>
        <strain evidence="7">JCM 17809</strain>
    </source>
</reference>
<dbReference type="SUPFAM" id="SSF53822">
    <property type="entry name" value="Periplasmic binding protein-like I"/>
    <property type="match status" value="1"/>
</dbReference>
<dbReference type="Pfam" id="PF13377">
    <property type="entry name" value="Peripla_BP_3"/>
    <property type="match status" value="1"/>
</dbReference>
<dbReference type="PROSITE" id="PS50932">
    <property type="entry name" value="HTH_LACI_2"/>
    <property type="match status" value="1"/>
</dbReference>
<evidence type="ECO:0000259" key="5">
    <source>
        <dbReference type="PROSITE" id="PS50932"/>
    </source>
</evidence>
<name>A0ABP8K2H6_9MICO</name>
<protein>
    <submittedName>
        <fullName evidence="6">LacI family DNA-binding transcriptional regulator</fullName>
    </submittedName>
</protein>
<evidence type="ECO:0000256" key="1">
    <source>
        <dbReference type="ARBA" id="ARBA00023015"/>
    </source>
</evidence>
<comment type="caution">
    <text evidence="6">The sequence shown here is derived from an EMBL/GenBank/DDBJ whole genome shotgun (WGS) entry which is preliminary data.</text>
</comment>
<dbReference type="SUPFAM" id="SSF47413">
    <property type="entry name" value="lambda repressor-like DNA-binding domains"/>
    <property type="match status" value="1"/>
</dbReference>
<keyword evidence="7" id="KW-1185">Reference proteome</keyword>
<evidence type="ECO:0000313" key="7">
    <source>
        <dbReference type="Proteomes" id="UP001500945"/>
    </source>
</evidence>
<evidence type="ECO:0000313" key="6">
    <source>
        <dbReference type="EMBL" id="GAA4399378.1"/>
    </source>
</evidence>
<evidence type="ECO:0000256" key="4">
    <source>
        <dbReference type="SAM" id="MobiDB-lite"/>
    </source>
</evidence>